<dbReference type="EMBL" id="GDKF01007278">
    <property type="protein sequence ID" value="JAT71344.1"/>
    <property type="molecule type" value="Transcribed_RNA"/>
</dbReference>
<protein>
    <submittedName>
        <fullName evidence="2">Uncharacterized protein</fullName>
    </submittedName>
</protein>
<evidence type="ECO:0000256" key="1">
    <source>
        <dbReference type="SAM" id="MobiDB-lite"/>
    </source>
</evidence>
<dbReference type="EMBL" id="GDKF01006600">
    <property type="protein sequence ID" value="JAT72022.1"/>
    <property type="molecule type" value="Transcribed_RNA"/>
</dbReference>
<proteinExistence type="predicted"/>
<reference evidence="2" key="1">
    <citation type="submission" date="2015-08" db="EMBL/GenBank/DDBJ databases">
        <authorList>
            <person name="Babu N.S."/>
            <person name="Beckwith C.J."/>
            <person name="Beseler K.G."/>
            <person name="Brison A."/>
            <person name="Carone J.V."/>
            <person name="Caskin T.P."/>
            <person name="Diamond M."/>
            <person name="Durham M.E."/>
            <person name="Foxe J.M."/>
            <person name="Go M."/>
            <person name="Henderson B.A."/>
            <person name="Jones I.B."/>
            <person name="McGettigan J.A."/>
            <person name="Micheletti S.J."/>
            <person name="Nasrallah M.E."/>
            <person name="Ortiz D."/>
            <person name="Piller C.R."/>
            <person name="Privatt S.R."/>
            <person name="Schneider S.L."/>
            <person name="Sharp S."/>
            <person name="Smith T.C."/>
            <person name="Stanton J.D."/>
            <person name="Ullery H.E."/>
            <person name="Wilson R.J."/>
            <person name="Serrano M.G."/>
            <person name="Buck G."/>
            <person name="Lee V."/>
            <person name="Wang Y."/>
            <person name="Carvalho R."/>
            <person name="Voegtly L."/>
            <person name="Shi R."/>
            <person name="Duckworth R."/>
            <person name="Johnson A."/>
            <person name="Loviza R."/>
            <person name="Walstead R."/>
            <person name="Shah Z."/>
            <person name="Kiflezghi M."/>
            <person name="Wade K."/>
            <person name="Ball S.L."/>
            <person name="Bradley K.W."/>
            <person name="Asai D.J."/>
            <person name="Bowman C.A."/>
            <person name="Russell D.A."/>
            <person name="Pope W.H."/>
            <person name="Jacobs-Sera D."/>
            <person name="Hendrix R.W."/>
            <person name="Hatfull G.F."/>
        </authorList>
    </citation>
    <scope>NUCLEOTIDE SEQUENCE</scope>
</reference>
<dbReference type="Pfam" id="PF04720">
    <property type="entry name" value="PDDEXK_6"/>
    <property type="match status" value="1"/>
</dbReference>
<dbReference type="InterPro" id="IPR006502">
    <property type="entry name" value="PDDEXK-like"/>
</dbReference>
<evidence type="ECO:0000313" key="3">
    <source>
        <dbReference type="EMBL" id="JAT71344.1"/>
    </source>
</evidence>
<dbReference type="EMBL" id="GDKF01008943">
    <property type="protein sequence ID" value="JAT69679.1"/>
    <property type="molecule type" value="Transcribed_RNA"/>
</dbReference>
<evidence type="ECO:0000313" key="7">
    <source>
        <dbReference type="EMBL" id="JAT77353.1"/>
    </source>
</evidence>
<dbReference type="PANTHER" id="PTHR31579">
    <property type="entry name" value="OS03G0796600 PROTEIN"/>
    <property type="match status" value="1"/>
</dbReference>
<dbReference type="EMBL" id="GDKF01007250">
    <property type="protein sequence ID" value="JAT71372.1"/>
    <property type="molecule type" value="Transcribed_RNA"/>
</dbReference>
<feature type="compositionally biased region" description="Low complexity" evidence="1">
    <location>
        <begin position="278"/>
        <end position="289"/>
    </location>
</feature>
<feature type="region of interest" description="Disordered" evidence="1">
    <location>
        <begin position="257"/>
        <end position="308"/>
    </location>
</feature>
<accession>A0A1D1ZS00</accession>
<gene>
    <name evidence="4" type="ORF">g.33211</name>
    <name evidence="7" type="ORF">g.33219</name>
    <name evidence="2" type="ORF">g.33235</name>
    <name evidence="5" type="ORF">g.33245</name>
    <name evidence="6" type="ORF">g.33268</name>
    <name evidence="3" type="ORF">g.33273</name>
</gene>
<evidence type="ECO:0000313" key="4">
    <source>
        <dbReference type="EMBL" id="JAT71372.1"/>
    </source>
</evidence>
<name>A0A1D1ZS00_AUXPR</name>
<sequence>MELPKSPAVPIVRYTSTARLQSQPMCKQVLPSFQGPESLLFTFEADDAFTFHLGRIGASFNEYRELQTKILGHLVPRTLFHVRLLRHVRLAAARIRHSGTIASEILANELAMEGYTVSLQRGEGGGPGTQCFKNLRHTFLTVQDPDSQDSFIVELSFRDHFAIPLQSLRYQSLLDLLPDALVALPSDLSPLVDIVSRELTRAFAAAGLDIPPWRQAKSMLSKWLPKRAQSTSLSAASNSELAAAGSLHCHPRVVTHEPALGSEPASPTSPWSDRASDAGDAPGGASPRAVLPEDEEPAGKLGALRGEGGKRRSLLSWSLALQPAPGPQRPGAWQQEPTIRVVQRQGSRHAVAA</sequence>
<evidence type="ECO:0000313" key="5">
    <source>
        <dbReference type="EMBL" id="JAT72022.1"/>
    </source>
</evidence>
<dbReference type="EMBL" id="GDKF01001269">
    <property type="protein sequence ID" value="JAT77353.1"/>
    <property type="molecule type" value="Transcribed_RNA"/>
</dbReference>
<evidence type="ECO:0000313" key="6">
    <source>
        <dbReference type="EMBL" id="JAT74639.1"/>
    </source>
</evidence>
<evidence type="ECO:0000313" key="2">
    <source>
        <dbReference type="EMBL" id="JAT69679.1"/>
    </source>
</evidence>
<dbReference type="AlphaFoldDB" id="A0A1D1ZS00"/>
<organism evidence="2">
    <name type="scientific">Auxenochlorella protothecoides</name>
    <name type="common">Green microalga</name>
    <name type="synonym">Chlorella protothecoides</name>
    <dbReference type="NCBI Taxonomy" id="3075"/>
    <lineage>
        <taxon>Eukaryota</taxon>
        <taxon>Viridiplantae</taxon>
        <taxon>Chlorophyta</taxon>
        <taxon>core chlorophytes</taxon>
        <taxon>Trebouxiophyceae</taxon>
        <taxon>Chlorellales</taxon>
        <taxon>Chlorellaceae</taxon>
        <taxon>Auxenochlorella</taxon>
    </lineage>
</organism>
<dbReference type="EMBL" id="GDKF01003983">
    <property type="protein sequence ID" value="JAT74639.1"/>
    <property type="molecule type" value="Transcribed_RNA"/>
</dbReference>
<dbReference type="PANTHER" id="PTHR31579:SF1">
    <property type="entry name" value="OS03G0796600 PROTEIN"/>
    <property type="match status" value="1"/>
</dbReference>